<dbReference type="Proteomes" id="UP000274593">
    <property type="component" value="Chromosome"/>
</dbReference>
<dbReference type="SUPFAM" id="SSF101874">
    <property type="entry name" value="YceI-like"/>
    <property type="match status" value="1"/>
</dbReference>
<gene>
    <name evidence="2" type="ORF">D6T69_04060</name>
</gene>
<evidence type="ECO:0000313" key="2">
    <source>
        <dbReference type="EMBL" id="AZJ34741.1"/>
    </source>
</evidence>
<dbReference type="Gene3D" id="2.40.128.110">
    <property type="entry name" value="Lipid/polyisoprenoid-binding, YceI-like"/>
    <property type="match status" value="1"/>
</dbReference>
<dbReference type="InterPro" id="IPR007372">
    <property type="entry name" value="Lipid/polyisoprenoid-bd_YceI"/>
</dbReference>
<organism evidence="2 3">
    <name type="scientific">Tenacibaculum singaporense</name>
    <dbReference type="NCBI Taxonomy" id="2358479"/>
    <lineage>
        <taxon>Bacteria</taxon>
        <taxon>Pseudomonadati</taxon>
        <taxon>Bacteroidota</taxon>
        <taxon>Flavobacteriia</taxon>
        <taxon>Flavobacteriales</taxon>
        <taxon>Flavobacteriaceae</taxon>
        <taxon>Tenacibaculum</taxon>
    </lineage>
</organism>
<dbReference type="InterPro" id="IPR036761">
    <property type="entry name" value="TTHA0802/YceI-like_sf"/>
</dbReference>
<keyword evidence="3" id="KW-1185">Reference proteome</keyword>
<reference evidence="2 3" key="1">
    <citation type="submission" date="2018-09" db="EMBL/GenBank/DDBJ databases">
        <title>Insights into the microbiota of Asian seabass (Lates calcarifer) with tenacibaculosis symptoms and description of sp. nov. Tenacibaculum singaporense.</title>
        <authorList>
            <person name="Miyake S."/>
            <person name="Soh M."/>
            <person name="Azman M.N."/>
            <person name="Ngoh S.Y."/>
            <person name="Orban L."/>
        </authorList>
    </citation>
    <scope>NUCLEOTIDE SEQUENCE [LARGE SCALE GENOMIC DNA]</scope>
    <source>
        <strain evidence="2 3">DSM 106434</strain>
    </source>
</reference>
<evidence type="ECO:0000259" key="1">
    <source>
        <dbReference type="Pfam" id="PF04264"/>
    </source>
</evidence>
<name>A0A3Q8RM59_9FLAO</name>
<protein>
    <submittedName>
        <fullName evidence="2">YceI family protein</fullName>
    </submittedName>
</protein>
<feature type="domain" description="Lipid/polyisoprenoid-binding YceI-like" evidence="1">
    <location>
        <begin position="53"/>
        <end position="196"/>
    </location>
</feature>
<sequence length="219" mass="24621">MKTLKMNSMKTIKNRILLVGALLTIVLVSGFAKSTSTVTPKEIKEVTEVVKNKTINMFVTHGHCSTPFGGVVDDLKVDIPVRMDAGNPLENMRISFEVDPNSFRACRGDVADLTKRVKTKGVFISDNNEKIRFRTTNVFVMGVDWYQINGVMSIKGVEREVKFFATGIRNSYESMSSELVLQGQVNLLDWGIDYDKLVNGQSLDVPTKWLYLNMKIDLC</sequence>
<dbReference type="Pfam" id="PF04264">
    <property type="entry name" value="YceI"/>
    <property type="match status" value="1"/>
</dbReference>
<dbReference type="AlphaFoldDB" id="A0A3Q8RM59"/>
<evidence type="ECO:0000313" key="3">
    <source>
        <dbReference type="Proteomes" id="UP000274593"/>
    </source>
</evidence>
<proteinExistence type="predicted"/>
<accession>A0A3Q8RM59</accession>
<dbReference type="KEGG" id="tsig:D6T69_04060"/>
<dbReference type="EMBL" id="CP032548">
    <property type="protein sequence ID" value="AZJ34741.1"/>
    <property type="molecule type" value="Genomic_DNA"/>
</dbReference>